<dbReference type="InterPro" id="IPR038076">
    <property type="entry name" value="MgtE_N_sf"/>
</dbReference>
<dbReference type="Proteomes" id="UP000198324">
    <property type="component" value="Unassembled WGS sequence"/>
</dbReference>
<evidence type="ECO:0000256" key="1">
    <source>
        <dbReference type="SAM" id="Coils"/>
    </source>
</evidence>
<evidence type="ECO:0000313" key="3">
    <source>
        <dbReference type="EMBL" id="SNS23945.1"/>
    </source>
</evidence>
<gene>
    <name evidence="3" type="ORF">SAMN04488503_3302</name>
</gene>
<dbReference type="AlphaFoldDB" id="A0A239CUQ9"/>
<keyword evidence="4" id="KW-1185">Reference proteome</keyword>
<keyword evidence="3" id="KW-0966">Cell projection</keyword>
<sequence length="214" mass="22559">MALCVVAAVKLAVLGSLGIDLWQELAEQDMLPVPSALAAQSAKSGKAAKPVPADPDAPADLAAPLAEALGEGGMLAESAIPQPKVGESREAGAANRREAELAAKERALTAMEKSIDDKLAEMKRVEASIKKLLDEADSLKDARIKRQVDTYQAMKAKQAAEVLSNMDQDLAVKILTGMKPKVAGEIMTYIKTDKAAKLTEAMTKIQAPMQGPAQ</sequence>
<feature type="domain" description="Magnesium transporter MgtE intracellular" evidence="2">
    <location>
        <begin position="135"/>
        <end position="204"/>
    </location>
</feature>
<dbReference type="Gene3D" id="1.25.60.10">
    <property type="entry name" value="MgtE N-terminal domain-like"/>
    <property type="match status" value="1"/>
</dbReference>
<keyword evidence="1" id="KW-0175">Coiled coil</keyword>
<evidence type="ECO:0000259" key="2">
    <source>
        <dbReference type="Pfam" id="PF03448"/>
    </source>
</evidence>
<name>A0A239CUQ9_9BACT</name>
<protein>
    <submittedName>
        <fullName evidence="3">Flagellar motility protein MotE, a chaperone for MotC folding</fullName>
    </submittedName>
</protein>
<dbReference type="InterPro" id="IPR006668">
    <property type="entry name" value="Mg_transptr_MgtE_intracell_dom"/>
</dbReference>
<proteinExistence type="predicted"/>
<accession>A0A239CUQ9</accession>
<evidence type="ECO:0000313" key="4">
    <source>
        <dbReference type="Proteomes" id="UP000198324"/>
    </source>
</evidence>
<keyword evidence="3" id="KW-0282">Flagellum</keyword>
<reference evidence="3 4" key="1">
    <citation type="submission" date="2017-06" db="EMBL/GenBank/DDBJ databases">
        <authorList>
            <person name="Kim H.J."/>
            <person name="Triplett B.A."/>
        </authorList>
    </citation>
    <scope>NUCLEOTIDE SEQUENCE [LARGE SCALE GENOMIC DNA]</scope>
    <source>
        <strain evidence="3 4">DSM 13116</strain>
    </source>
</reference>
<feature type="coiled-coil region" evidence="1">
    <location>
        <begin position="101"/>
        <end position="142"/>
    </location>
</feature>
<dbReference type="SUPFAM" id="SSF158791">
    <property type="entry name" value="MgtE N-terminal domain-like"/>
    <property type="match status" value="1"/>
</dbReference>
<dbReference type="Pfam" id="PF03448">
    <property type="entry name" value="MgtE_N"/>
    <property type="match status" value="1"/>
</dbReference>
<organism evidence="3 4">
    <name type="scientific">Humidesulfovibrio mexicanus</name>
    <dbReference type="NCBI Taxonomy" id="147047"/>
    <lineage>
        <taxon>Bacteria</taxon>
        <taxon>Pseudomonadati</taxon>
        <taxon>Thermodesulfobacteriota</taxon>
        <taxon>Desulfovibrionia</taxon>
        <taxon>Desulfovibrionales</taxon>
        <taxon>Desulfovibrionaceae</taxon>
        <taxon>Humidesulfovibrio</taxon>
    </lineage>
</organism>
<keyword evidence="3" id="KW-0969">Cilium</keyword>
<dbReference type="EMBL" id="FZOC01000009">
    <property type="protein sequence ID" value="SNS23945.1"/>
    <property type="molecule type" value="Genomic_DNA"/>
</dbReference>